<dbReference type="InterPro" id="IPR058533">
    <property type="entry name" value="Cation_efflux_TM"/>
</dbReference>
<dbReference type="SUPFAM" id="SSF160240">
    <property type="entry name" value="Cation efflux protein cytoplasmic domain-like"/>
    <property type="match status" value="1"/>
</dbReference>
<feature type="transmembrane region" description="Helical" evidence="9">
    <location>
        <begin position="112"/>
        <end position="131"/>
    </location>
</feature>
<keyword evidence="13" id="KW-1185">Reference proteome</keyword>
<keyword evidence="6 9" id="KW-1133">Transmembrane helix</keyword>
<keyword evidence="5 9" id="KW-0812">Transmembrane</keyword>
<sequence length="297" mass="31903">MSAHKLFRLALGSILVSLIVLGLKVLAYWLTGSVALYSDALESVINVVTAITAAAALWFSHQPADHNHPYGHGKAEYLSAVLVGVLITLAAISIARYAYYGFLDPKPMNAPFEGLAVNLAATVINVVWAFVLIRTGRRERSLALEADGKHIFTDVITSVGVFFGLVGAVVFDLPILDPIFAALVALNIVWMGVMLMRQSVGGLMDEAVASDTLAEIKAIISKEAEGAIEAHDIRTRQAGRNIFVEFHLVVPGTMSVSDAHDICDRIERAVEDGVEGTAVTIHVEPDNKAKHQGIVVI</sequence>
<evidence type="ECO:0000256" key="6">
    <source>
        <dbReference type="ARBA" id="ARBA00022989"/>
    </source>
</evidence>
<comment type="similarity">
    <text evidence="2">Belongs to the cation diffusion facilitator (CDF) transporter (TC 2.A.4) family.</text>
</comment>
<evidence type="ECO:0000256" key="9">
    <source>
        <dbReference type="SAM" id="Phobius"/>
    </source>
</evidence>
<dbReference type="InterPro" id="IPR027470">
    <property type="entry name" value="Cation_efflux_CTD"/>
</dbReference>
<feature type="domain" description="Cation efflux protein cytoplasmic" evidence="11">
    <location>
        <begin position="210"/>
        <end position="285"/>
    </location>
</feature>
<dbReference type="FunFam" id="3.30.70.1350:FF:000002">
    <property type="entry name" value="Ferrous-iron efflux pump FieF"/>
    <property type="match status" value="1"/>
</dbReference>
<dbReference type="GO" id="GO:0015093">
    <property type="term" value="F:ferrous iron transmembrane transporter activity"/>
    <property type="evidence" value="ECO:0007669"/>
    <property type="project" value="TreeGrafter"/>
</dbReference>
<feature type="transmembrane region" description="Helical" evidence="9">
    <location>
        <begin position="43"/>
        <end position="59"/>
    </location>
</feature>
<dbReference type="InterPro" id="IPR027469">
    <property type="entry name" value="Cation_efflux_TMD_sf"/>
</dbReference>
<dbReference type="EMBL" id="AP023361">
    <property type="protein sequence ID" value="BCJ90163.1"/>
    <property type="molecule type" value="Genomic_DNA"/>
</dbReference>
<feature type="domain" description="Cation efflux protein transmembrane" evidence="10">
    <location>
        <begin position="13"/>
        <end position="204"/>
    </location>
</feature>
<feature type="transmembrane region" description="Helical" evidence="9">
    <location>
        <begin position="7"/>
        <end position="31"/>
    </location>
</feature>
<dbReference type="SUPFAM" id="SSF161111">
    <property type="entry name" value="Cation efflux protein transmembrane domain-like"/>
    <property type="match status" value="1"/>
</dbReference>
<evidence type="ECO:0000256" key="7">
    <source>
        <dbReference type="ARBA" id="ARBA00023136"/>
    </source>
</evidence>
<evidence type="ECO:0000256" key="5">
    <source>
        <dbReference type="ARBA" id="ARBA00022692"/>
    </source>
</evidence>
<organism evidence="12 13">
    <name type="scientific">Terrihabitans soli</name>
    <dbReference type="NCBI Taxonomy" id="708113"/>
    <lineage>
        <taxon>Bacteria</taxon>
        <taxon>Pseudomonadati</taxon>
        <taxon>Pseudomonadota</taxon>
        <taxon>Alphaproteobacteria</taxon>
        <taxon>Hyphomicrobiales</taxon>
        <taxon>Terrihabitans</taxon>
    </lineage>
</organism>
<feature type="transmembrane region" description="Helical" evidence="9">
    <location>
        <begin position="80"/>
        <end position="100"/>
    </location>
</feature>
<gene>
    <name evidence="12" type="ORF">IZ6_08980</name>
</gene>
<dbReference type="NCBIfam" id="TIGR01297">
    <property type="entry name" value="CDF"/>
    <property type="match status" value="1"/>
</dbReference>
<reference evidence="12 13" key="1">
    <citation type="submission" date="2020-08" db="EMBL/GenBank/DDBJ databases">
        <title>Genome sequence of Rhizobiales bacterium strain IZ6.</title>
        <authorList>
            <person name="Nakai R."/>
            <person name="Naganuma T."/>
        </authorList>
    </citation>
    <scope>NUCLEOTIDE SEQUENCE [LARGE SCALE GENOMIC DNA]</scope>
    <source>
        <strain evidence="12 13">IZ6</strain>
    </source>
</reference>
<evidence type="ECO:0000259" key="11">
    <source>
        <dbReference type="Pfam" id="PF16916"/>
    </source>
</evidence>
<dbReference type="Proteomes" id="UP000515317">
    <property type="component" value="Chromosome"/>
</dbReference>
<dbReference type="GO" id="GO:0005886">
    <property type="term" value="C:plasma membrane"/>
    <property type="evidence" value="ECO:0007669"/>
    <property type="project" value="UniProtKB-SubCell"/>
</dbReference>
<keyword evidence="7 9" id="KW-0472">Membrane</keyword>
<keyword evidence="4" id="KW-1003">Cell membrane</keyword>
<evidence type="ECO:0000256" key="3">
    <source>
        <dbReference type="ARBA" id="ARBA00022448"/>
    </source>
</evidence>
<keyword evidence="3" id="KW-0813">Transport</keyword>
<dbReference type="Gene3D" id="1.20.1510.10">
    <property type="entry name" value="Cation efflux protein transmembrane domain"/>
    <property type="match status" value="1"/>
</dbReference>
<dbReference type="GO" id="GO:0015341">
    <property type="term" value="F:zinc efflux antiporter activity"/>
    <property type="evidence" value="ECO:0007669"/>
    <property type="project" value="TreeGrafter"/>
</dbReference>
<proteinExistence type="inferred from homology"/>
<evidence type="ECO:0000256" key="8">
    <source>
        <dbReference type="ARBA" id="ARBA00068882"/>
    </source>
</evidence>
<evidence type="ECO:0000256" key="4">
    <source>
        <dbReference type="ARBA" id="ARBA00022475"/>
    </source>
</evidence>
<comment type="subcellular location">
    <subcellularLocation>
        <location evidence="1">Cell membrane</location>
        <topology evidence="1">Multi-pass membrane protein</topology>
    </subcellularLocation>
</comment>
<dbReference type="GO" id="GO:0006882">
    <property type="term" value="P:intracellular zinc ion homeostasis"/>
    <property type="evidence" value="ECO:0007669"/>
    <property type="project" value="TreeGrafter"/>
</dbReference>
<dbReference type="RefSeq" id="WP_222876814.1">
    <property type="nucleotide sequence ID" value="NZ_AP023361.1"/>
</dbReference>
<dbReference type="PANTHER" id="PTHR43840:SF15">
    <property type="entry name" value="MITOCHONDRIAL METAL TRANSPORTER 1-RELATED"/>
    <property type="match status" value="1"/>
</dbReference>
<feature type="transmembrane region" description="Helical" evidence="9">
    <location>
        <begin position="179"/>
        <end position="196"/>
    </location>
</feature>
<accession>A0A6S6QGA5</accession>
<dbReference type="InterPro" id="IPR002524">
    <property type="entry name" value="Cation_efflux"/>
</dbReference>
<dbReference type="Pfam" id="PF01545">
    <property type="entry name" value="Cation_efflux"/>
    <property type="match status" value="1"/>
</dbReference>
<dbReference type="Pfam" id="PF16916">
    <property type="entry name" value="ZT_dimer"/>
    <property type="match status" value="1"/>
</dbReference>
<dbReference type="Gene3D" id="3.30.70.1350">
    <property type="entry name" value="Cation efflux protein, cytoplasmic domain"/>
    <property type="match status" value="1"/>
</dbReference>
<name>A0A6S6QGA5_9HYPH</name>
<dbReference type="InterPro" id="IPR050291">
    <property type="entry name" value="CDF_Transporter"/>
</dbReference>
<protein>
    <recommendedName>
        <fullName evidence="8">Protein p34</fullName>
    </recommendedName>
</protein>
<evidence type="ECO:0000259" key="10">
    <source>
        <dbReference type="Pfam" id="PF01545"/>
    </source>
</evidence>
<dbReference type="GO" id="GO:0015086">
    <property type="term" value="F:cadmium ion transmembrane transporter activity"/>
    <property type="evidence" value="ECO:0007669"/>
    <property type="project" value="TreeGrafter"/>
</dbReference>
<dbReference type="PANTHER" id="PTHR43840">
    <property type="entry name" value="MITOCHONDRIAL METAL TRANSPORTER 1-RELATED"/>
    <property type="match status" value="1"/>
</dbReference>
<evidence type="ECO:0000256" key="2">
    <source>
        <dbReference type="ARBA" id="ARBA00008114"/>
    </source>
</evidence>
<evidence type="ECO:0000313" key="12">
    <source>
        <dbReference type="EMBL" id="BCJ90163.1"/>
    </source>
</evidence>
<dbReference type="AlphaFoldDB" id="A0A6S6QGA5"/>
<dbReference type="InterPro" id="IPR036837">
    <property type="entry name" value="Cation_efflux_CTD_sf"/>
</dbReference>
<feature type="transmembrane region" description="Helical" evidence="9">
    <location>
        <begin position="151"/>
        <end position="173"/>
    </location>
</feature>
<evidence type="ECO:0000256" key="1">
    <source>
        <dbReference type="ARBA" id="ARBA00004651"/>
    </source>
</evidence>
<dbReference type="KEGG" id="tso:IZ6_08980"/>
<evidence type="ECO:0000313" key="13">
    <source>
        <dbReference type="Proteomes" id="UP000515317"/>
    </source>
</evidence>